<reference evidence="1" key="1">
    <citation type="submission" date="2021-02" db="EMBL/GenBank/DDBJ databases">
        <authorList>
            <person name="Nowell W R."/>
        </authorList>
    </citation>
    <scope>NUCLEOTIDE SEQUENCE</scope>
    <source>
        <strain evidence="1">Ploen Becks lab</strain>
    </source>
</reference>
<dbReference type="Proteomes" id="UP000663879">
    <property type="component" value="Unassembled WGS sequence"/>
</dbReference>
<evidence type="ECO:0000313" key="1">
    <source>
        <dbReference type="EMBL" id="CAF0754358.1"/>
    </source>
</evidence>
<comment type="caution">
    <text evidence="1">The sequence shown here is derived from an EMBL/GenBank/DDBJ whole genome shotgun (WGS) entry which is preliminary data.</text>
</comment>
<evidence type="ECO:0000313" key="2">
    <source>
        <dbReference type="Proteomes" id="UP000663879"/>
    </source>
</evidence>
<organism evidence="1 2">
    <name type="scientific">Brachionus calyciflorus</name>
    <dbReference type="NCBI Taxonomy" id="104777"/>
    <lineage>
        <taxon>Eukaryota</taxon>
        <taxon>Metazoa</taxon>
        <taxon>Spiralia</taxon>
        <taxon>Gnathifera</taxon>
        <taxon>Rotifera</taxon>
        <taxon>Eurotatoria</taxon>
        <taxon>Monogononta</taxon>
        <taxon>Pseudotrocha</taxon>
        <taxon>Ploima</taxon>
        <taxon>Brachionidae</taxon>
        <taxon>Brachionus</taxon>
    </lineage>
</organism>
<dbReference type="EMBL" id="CAJNOC010000389">
    <property type="protein sequence ID" value="CAF0754358.1"/>
    <property type="molecule type" value="Genomic_DNA"/>
</dbReference>
<keyword evidence="2" id="KW-1185">Reference proteome</keyword>
<name>A0A813PRI8_9BILA</name>
<protein>
    <submittedName>
        <fullName evidence="1">Uncharacterized protein</fullName>
    </submittedName>
</protein>
<gene>
    <name evidence="1" type="ORF">OXX778_LOCUS4090</name>
</gene>
<sequence>MKINLRNDLKILSKLTKWTKTIQDRIETNLTQIKEKESNKHTTSYNSQMIRSNQKSVSSLNYPTNASFMIKNIIDKQLINLNIENNSNYMENDNGTSEEKYIRNYYELILTGKSLSEYQTI</sequence>
<accession>A0A813PRI8</accession>
<dbReference type="AlphaFoldDB" id="A0A813PRI8"/>
<proteinExistence type="predicted"/>
<feature type="non-terminal residue" evidence="1">
    <location>
        <position position="121"/>
    </location>
</feature>